<feature type="compositionally biased region" description="Low complexity" evidence="1">
    <location>
        <begin position="23"/>
        <end position="44"/>
    </location>
</feature>
<sequence length="95" mass="10674">MQSPRFQSITARFSRHSLRTSFRRSSSASSTSSRASSNRGSFHSQASSPVSTINSIVFHQKSMMDLDEEPCKELNILEPRPSVHFSSLGERLSHF</sequence>
<protein>
    <submittedName>
        <fullName evidence="2">Uncharacterized protein</fullName>
    </submittedName>
</protein>
<gene>
    <name evidence="2" type="ORF">QBC37DRAFT_186060</name>
</gene>
<dbReference type="AlphaFoldDB" id="A0AAN7B7E1"/>
<keyword evidence="3" id="KW-1185">Reference proteome</keyword>
<comment type="caution">
    <text evidence="2">The sequence shown here is derived from an EMBL/GenBank/DDBJ whole genome shotgun (WGS) entry which is preliminary data.</text>
</comment>
<accession>A0AAN7B7E1</accession>
<name>A0AAN7B7E1_9PEZI</name>
<reference evidence="2" key="1">
    <citation type="journal article" date="2023" name="Mol. Phylogenet. Evol.">
        <title>Genome-scale phylogeny and comparative genomics of the fungal order Sordariales.</title>
        <authorList>
            <person name="Hensen N."/>
            <person name="Bonometti L."/>
            <person name="Westerberg I."/>
            <person name="Brannstrom I.O."/>
            <person name="Guillou S."/>
            <person name="Cros-Aarteil S."/>
            <person name="Calhoun S."/>
            <person name="Haridas S."/>
            <person name="Kuo A."/>
            <person name="Mondo S."/>
            <person name="Pangilinan J."/>
            <person name="Riley R."/>
            <person name="LaButti K."/>
            <person name="Andreopoulos B."/>
            <person name="Lipzen A."/>
            <person name="Chen C."/>
            <person name="Yan M."/>
            <person name="Daum C."/>
            <person name="Ng V."/>
            <person name="Clum A."/>
            <person name="Steindorff A."/>
            <person name="Ohm R.A."/>
            <person name="Martin F."/>
            <person name="Silar P."/>
            <person name="Natvig D.O."/>
            <person name="Lalanne C."/>
            <person name="Gautier V."/>
            <person name="Ament-Velasquez S.L."/>
            <person name="Kruys A."/>
            <person name="Hutchinson M.I."/>
            <person name="Powell A.J."/>
            <person name="Barry K."/>
            <person name="Miller A.N."/>
            <person name="Grigoriev I.V."/>
            <person name="Debuchy R."/>
            <person name="Gladieux P."/>
            <person name="Hiltunen Thoren M."/>
            <person name="Johannesson H."/>
        </authorList>
    </citation>
    <scope>NUCLEOTIDE SEQUENCE</scope>
    <source>
        <strain evidence="2">PSN293</strain>
    </source>
</reference>
<dbReference type="Proteomes" id="UP001301769">
    <property type="component" value="Unassembled WGS sequence"/>
</dbReference>
<proteinExistence type="predicted"/>
<evidence type="ECO:0000256" key="1">
    <source>
        <dbReference type="SAM" id="MobiDB-lite"/>
    </source>
</evidence>
<dbReference type="EMBL" id="MU858120">
    <property type="protein sequence ID" value="KAK4212827.1"/>
    <property type="molecule type" value="Genomic_DNA"/>
</dbReference>
<evidence type="ECO:0000313" key="2">
    <source>
        <dbReference type="EMBL" id="KAK4212827.1"/>
    </source>
</evidence>
<feature type="region of interest" description="Disordered" evidence="1">
    <location>
        <begin position="17"/>
        <end position="49"/>
    </location>
</feature>
<organism evidence="2 3">
    <name type="scientific">Rhypophila decipiens</name>
    <dbReference type="NCBI Taxonomy" id="261697"/>
    <lineage>
        <taxon>Eukaryota</taxon>
        <taxon>Fungi</taxon>
        <taxon>Dikarya</taxon>
        <taxon>Ascomycota</taxon>
        <taxon>Pezizomycotina</taxon>
        <taxon>Sordariomycetes</taxon>
        <taxon>Sordariomycetidae</taxon>
        <taxon>Sordariales</taxon>
        <taxon>Naviculisporaceae</taxon>
        <taxon>Rhypophila</taxon>
    </lineage>
</organism>
<evidence type="ECO:0000313" key="3">
    <source>
        <dbReference type="Proteomes" id="UP001301769"/>
    </source>
</evidence>
<reference evidence="2" key="2">
    <citation type="submission" date="2023-05" db="EMBL/GenBank/DDBJ databases">
        <authorList>
            <consortium name="Lawrence Berkeley National Laboratory"/>
            <person name="Steindorff A."/>
            <person name="Hensen N."/>
            <person name="Bonometti L."/>
            <person name="Westerberg I."/>
            <person name="Brannstrom I.O."/>
            <person name="Guillou S."/>
            <person name="Cros-Aarteil S."/>
            <person name="Calhoun S."/>
            <person name="Haridas S."/>
            <person name="Kuo A."/>
            <person name="Mondo S."/>
            <person name="Pangilinan J."/>
            <person name="Riley R."/>
            <person name="Labutti K."/>
            <person name="Andreopoulos B."/>
            <person name="Lipzen A."/>
            <person name="Chen C."/>
            <person name="Yanf M."/>
            <person name="Daum C."/>
            <person name="Ng V."/>
            <person name="Clum A."/>
            <person name="Ohm R."/>
            <person name="Martin F."/>
            <person name="Silar P."/>
            <person name="Natvig D."/>
            <person name="Lalanne C."/>
            <person name="Gautier V."/>
            <person name="Ament-Velasquez S.L."/>
            <person name="Kruys A."/>
            <person name="Hutchinson M.I."/>
            <person name="Powell A.J."/>
            <person name="Barry K."/>
            <person name="Miller A.N."/>
            <person name="Grigoriev I.V."/>
            <person name="Debuchy R."/>
            <person name="Gladieux P."/>
            <person name="Thoren M.H."/>
            <person name="Johannesson H."/>
        </authorList>
    </citation>
    <scope>NUCLEOTIDE SEQUENCE</scope>
    <source>
        <strain evidence="2">PSN293</strain>
    </source>
</reference>